<organism evidence="1 2">
    <name type="scientific">Reinekea marinisedimentorum</name>
    <dbReference type="NCBI Taxonomy" id="230495"/>
    <lineage>
        <taxon>Bacteria</taxon>
        <taxon>Pseudomonadati</taxon>
        <taxon>Pseudomonadota</taxon>
        <taxon>Gammaproteobacteria</taxon>
        <taxon>Oceanospirillales</taxon>
        <taxon>Saccharospirillaceae</taxon>
        <taxon>Reinekea</taxon>
    </lineage>
</organism>
<protein>
    <recommendedName>
        <fullName evidence="3">DUF2939 family protein</fullName>
    </recommendedName>
</protein>
<keyword evidence="2" id="KW-1185">Reference proteome</keyword>
<dbReference type="EMBL" id="SLZR01000001">
    <property type="protein sequence ID" value="TCS44026.1"/>
    <property type="molecule type" value="Genomic_DNA"/>
</dbReference>
<evidence type="ECO:0008006" key="3">
    <source>
        <dbReference type="Google" id="ProtNLM"/>
    </source>
</evidence>
<evidence type="ECO:0000313" key="2">
    <source>
        <dbReference type="Proteomes" id="UP000295793"/>
    </source>
</evidence>
<dbReference type="AlphaFoldDB" id="A0A4R3IE20"/>
<accession>A0A4R3IE20</accession>
<evidence type="ECO:0000313" key="1">
    <source>
        <dbReference type="EMBL" id="TCS44026.1"/>
    </source>
</evidence>
<dbReference type="RefSeq" id="WP_132699285.1">
    <property type="nucleotide sequence ID" value="NZ_SLZR01000001.1"/>
</dbReference>
<gene>
    <name evidence="1" type="ORF">BCF53_101369</name>
</gene>
<proteinExistence type="predicted"/>
<dbReference type="Proteomes" id="UP000295793">
    <property type="component" value="Unassembled WGS sequence"/>
</dbReference>
<reference evidence="1 2" key="1">
    <citation type="submission" date="2019-03" db="EMBL/GenBank/DDBJ databases">
        <title>Genomic Encyclopedia of Archaeal and Bacterial Type Strains, Phase II (KMG-II): from individual species to whole genera.</title>
        <authorList>
            <person name="Goeker M."/>
        </authorList>
    </citation>
    <scope>NUCLEOTIDE SEQUENCE [LARGE SCALE GENOMIC DNA]</scope>
    <source>
        <strain evidence="1 2">DSM 15388</strain>
    </source>
</reference>
<comment type="caution">
    <text evidence="1">The sequence shown here is derived from an EMBL/GenBank/DDBJ whole genome shotgun (WGS) entry which is preliminary data.</text>
</comment>
<name>A0A4R3IE20_9GAMM</name>
<sequence length="161" mass="18354">MDKKAKQITAATVVIILLVAVYSFQVYQSQHTKPQRLFERLMRVASEAEQISPVDYNRERLAEQETTRVLNQLQQDLSAVKGLESQISAQYLLSEATAFLATDESFQPWLTGVLSQLWQKDSNWQMEIISKTERKIIAADKCLTLTRGGSRWQLSSISLCE</sequence>